<dbReference type="PANTHER" id="PTHR19879">
    <property type="entry name" value="TRANSCRIPTION INITIATION FACTOR TFIID"/>
    <property type="match status" value="1"/>
</dbReference>
<dbReference type="Pfam" id="PF00400">
    <property type="entry name" value="WD40"/>
    <property type="match status" value="6"/>
</dbReference>
<dbReference type="PROSITE" id="PS00678">
    <property type="entry name" value="WD_REPEATS_1"/>
    <property type="match status" value="3"/>
</dbReference>
<keyword evidence="12" id="KW-1185">Reference proteome</keyword>
<feature type="domain" description="TFIID subunit TAF5 NTD2" evidence="10">
    <location>
        <begin position="65"/>
        <end position="196"/>
    </location>
</feature>
<evidence type="ECO:0000256" key="9">
    <source>
        <dbReference type="SAM" id="MobiDB-lite"/>
    </source>
</evidence>
<dbReference type="PROSITE" id="PS50294">
    <property type="entry name" value="WD_REPEATS_REGION"/>
    <property type="match status" value="5"/>
</dbReference>
<gene>
    <name evidence="11" type="ORF">BJ508DRAFT_411274</name>
</gene>
<keyword evidence="7" id="KW-0539">Nucleus</keyword>
<feature type="compositionally biased region" description="Basic and acidic residues" evidence="9">
    <location>
        <begin position="289"/>
        <end position="304"/>
    </location>
</feature>
<dbReference type="PROSITE" id="PS50896">
    <property type="entry name" value="LISH"/>
    <property type="match status" value="1"/>
</dbReference>
<feature type="region of interest" description="Disordered" evidence="9">
    <location>
        <begin position="610"/>
        <end position="646"/>
    </location>
</feature>
<dbReference type="AlphaFoldDB" id="A0A3N4IKE9"/>
<organism evidence="11 12">
    <name type="scientific">Ascobolus immersus RN42</name>
    <dbReference type="NCBI Taxonomy" id="1160509"/>
    <lineage>
        <taxon>Eukaryota</taxon>
        <taxon>Fungi</taxon>
        <taxon>Dikarya</taxon>
        <taxon>Ascomycota</taxon>
        <taxon>Pezizomycotina</taxon>
        <taxon>Pezizomycetes</taxon>
        <taxon>Pezizales</taxon>
        <taxon>Ascobolaceae</taxon>
        <taxon>Ascobolus</taxon>
    </lineage>
</organism>
<dbReference type="SMART" id="SM00320">
    <property type="entry name" value="WD40"/>
    <property type="match status" value="6"/>
</dbReference>
<dbReference type="Gene3D" id="2.130.10.10">
    <property type="entry name" value="YVTN repeat-like/Quinoprotein amine dehydrogenase"/>
    <property type="match status" value="2"/>
</dbReference>
<dbReference type="SMART" id="SM00667">
    <property type="entry name" value="LisH"/>
    <property type="match status" value="1"/>
</dbReference>
<dbReference type="InterPro" id="IPR015943">
    <property type="entry name" value="WD40/YVTN_repeat-like_dom_sf"/>
</dbReference>
<dbReference type="PANTHER" id="PTHR19879:SF1">
    <property type="entry name" value="CANNONBALL-RELATED"/>
    <property type="match status" value="1"/>
</dbReference>
<feature type="repeat" description="WD" evidence="8">
    <location>
        <begin position="485"/>
        <end position="526"/>
    </location>
</feature>
<dbReference type="PRINTS" id="PR00320">
    <property type="entry name" value="GPROTEINBRPT"/>
</dbReference>
<feature type="repeat" description="WD" evidence="8">
    <location>
        <begin position="401"/>
        <end position="442"/>
    </location>
</feature>
<comment type="subcellular location">
    <subcellularLocation>
        <location evidence="1">Nucleus</location>
    </subcellularLocation>
</comment>
<evidence type="ECO:0000256" key="3">
    <source>
        <dbReference type="ARBA" id="ARBA00022574"/>
    </source>
</evidence>
<dbReference type="Proteomes" id="UP000275078">
    <property type="component" value="Unassembled WGS sequence"/>
</dbReference>
<dbReference type="PROSITE" id="PS50082">
    <property type="entry name" value="WD_REPEATS_2"/>
    <property type="match status" value="6"/>
</dbReference>
<dbReference type="GO" id="GO:0016251">
    <property type="term" value="F:RNA polymerase II general transcription initiation factor activity"/>
    <property type="evidence" value="ECO:0007669"/>
    <property type="project" value="TreeGrafter"/>
</dbReference>
<feature type="repeat" description="WD" evidence="8">
    <location>
        <begin position="577"/>
        <end position="604"/>
    </location>
</feature>
<evidence type="ECO:0000256" key="6">
    <source>
        <dbReference type="ARBA" id="ARBA00023163"/>
    </source>
</evidence>
<evidence type="ECO:0000256" key="4">
    <source>
        <dbReference type="ARBA" id="ARBA00022737"/>
    </source>
</evidence>
<dbReference type="GO" id="GO:0005669">
    <property type="term" value="C:transcription factor TFIID complex"/>
    <property type="evidence" value="ECO:0007669"/>
    <property type="project" value="TreeGrafter"/>
</dbReference>
<feature type="repeat" description="WD" evidence="8">
    <location>
        <begin position="346"/>
        <end position="387"/>
    </location>
</feature>
<evidence type="ECO:0000313" key="12">
    <source>
        <dbReference type="Proteomes" id="UP000275078"/>
    </source>
</evidence>
<dbReference type="CDD" id="cd00200">
    <property type="entry name" value="WD40"/>
    <property type="match status" value="1"/>
</dbReference>
<accession>A0A3N4IKE9</accession>
<dbReference type="Pfam" id="PF04494">
    <property type="entry name" value="TFIID_NTD2"/>
    <property type="match status" value="1"/>
</dbReference>
<dbReference type="InterPro" id="IPR007582">
    <property type="entry name" value="TFIID_NTD2"/>
</dbReference>
<dbReference type="SUPFAM" id="SSF50978">
    <property type="entry name" value="WD40 repeat-like"/>
    <property type="match status" value="1"/>
</dbReference>
<dbReference type="InterPro" id="IPR019775">
    <property type="entry name" value="WD40_repeat_CS"/>
</dbReference>
<evidence type="ECO:0000256" key="1">
    <source>
        <dbReference type="ARBA" id="ARBA00004123"/>
    </source>
</evidence>
<dbReference type="GO" id="GO:0006367">
    <property type="term" value="P:transcription initiation at RNA polymerase II promoter"/>
    <property type="evidence" value="ECO:0007669"/>
    <property type="project" value="TreeGrafter"/>
</dbReference>
<dbReference type="InterPro" id="IPR001680">
    <property type="entry name" value="WD40_rpt"/>
</dbReference>
<keyword evidence="5" id="KW-0805">Transcription regulation</keyword>
<dbReference type="Gene3D" id="1.25.40.500">
    <property type="entry name" value="TFIID subunit TAF5, NTD2 domain"/>
    <property type="match status" value="1"/>
</dbReference>
<dbReference type="STRING" id="1160509.A0A3N4IKE9"/>
<keyword evidence="3 8" id="KW-0853">WD repeat</keyword>
<feature type="region of interest" description="Disordered" evidence="9">
    <location>
        <begin position="289"/>
        <end position="308"/>
    </location>
</feature>
<protein>
    <submittedName>
        <fullName evidence="11">WD40 repeat-like protein</fullName>
    </submittedName>
</protein>
<dbReference type="EMBL" id="ML119649">
    <property type="protein sequence ID" value="RPA86615.1"/>
    <property type="molecule type" value="Genomic_DNA"/>
</dbReference>
<dbReference type="InterPro" id="IPR020472">
    <property type="entry name" value="WD40_PAC1"/>
</dbReference>
<keyword evidence="6" id="KW-0804">Transcription</keyword>
<dbReference type="InterPro" id="IPR037264">
    <property type="entry name" value="TFIID_NTD2_sf"/>
</dbReference>
<evidence type="ECO:0000256" key="5">
    <source>
        <dbReference type="ARBA" id="ARBA00023015"/>
    </source>
</evidence>
<evidence type="ECO:0000256" key="2">
    <source>
        <dbReference type="ARBA" id="ARBA00009435"/>
    </source>
</evidence>
<dbReference type="OrthoDB" id="10266330at2759"/>
<feature type="repeat" description="WD" evidence="8">
    <location>
        <begin position="527"/>
        <end position="568"/>
    </location>
</feature>
<evidence type="ECO:0000259" key="10">
    <source>
        <dbReference type="Pfam" id="PF04494"/>
    </source>
</evidence>
<proteinExistence type="inferred from homology"/>
<dbReference type="SUPFAM" id="SSF160897">
    <property type="entry name" value="Taf5 N-terminal domain-like"/>
    <property type="match status" value="1"/>
</dbReference>
<dbReference type="InterPro" id="IPR006594">
    <property type="entry name" value="LisH"/>
</dbReference>
<keyword evidence="4" id="KW-0677">Repeat</keyword>
<evidence type="ECO:0000313" key="11">
    <source>
        <dbReference type="EMBL" id="RPA86615.1"/>
    </source>
</evidence>
<evidence type="ECO:0000256" key="8">
    <source>
        <dbReference type="PROSITE-ProRule" id="PRU00221"/>
    </source>
</evidence>
<comment type="similarity">
    <text evidence="2">Belongs to the WD repeat TAF5 family.</text>
</comment>
<feature type="repeat" description="WD" evidence="8">
    <location>
        <begin position="443"/>
        <end position="484"/>
    </location>
</feature>
<dbReference type="InterPro" id="IPR036322">
    <property type="entry name" value="WD40_repeat_dom_sf"/>
</dbReference>
<sequence>MSGYAPAQKPAGGENPVSGAQLNQIVIEYLNKKGYSRTEAMLRLESTSLDAEGRPIKSRLEDDPETMYEKAYSLLKDWVDNSMNIYQPQLRKLLFPIFVYSYIDLVKGAYVDGAKNFFELHSQEHMSIHGHDIQALQSVTLPAHIEENELCQTFLKKGNKYRINLTKAAKDLLLFWIEDNEAIGGSVINKVVNEHVTLNVIQGKSTNIEITDVGDNEGIIGHISGSSDLAISNTVRLKLGALPMDKEYIAEIEDELRAEDMKQRDDTRMEDLGVTTQPSLLDEFQQRIKREESESEDAPMRDDVPLPPYTGLDIAREVQMVKDNRAKFKLEGVPTPALPSIAMYTFHHTHNGLNTVEFSRDGRYVAGGFAESYVRIWDLTGKPLISAIAQENTHAASSRRLIGHSGPVYSCSFSPDSRSLLTASEDKSVRLWSLETYTNLVVYKGHNAPVWDVAFGPYGHYFATASYDGTARLWSVEQIYPLRSFVGHQSDVDCVTFHPNSAYVFTGSSDKTARMWDIQRGASVRLFTGHTAPITAIAASPDGKYLATAAEDHTILLWDLAAGKRIKTMRGHGKTSIWSLAFSQESSILVSGGADLSVRVWNVKGGSGNPIVTEGEGAQANGGDGGSKLGDSGTVNSVGARSRKGGEKVVATPDHLAVYYTKRTPIYKVHFTPRNLVMAAGAFLP</sequence>
<dbReference type="CDD" id="cd08044">
    <property type="entry name" value="TAF5_NTD2"/>
    <property type="match status" value="1"/>
</dbReference>
<evidence type="ECO:0000256" key="7">
    <source>
        <dbReference type="ARBA" id="ARBA00023242"/>
    </source>
</evidence>
<reference evidence="11 12" key="1">
    <citation type="journal article" date="2018" name="Nat. Ecol. Evol.">
        <title>Pezizomycetes genomes reveal the molecular basis of ectomycorrhizal truffle lifestyle.</title>
        <authorList>
            <person name="Murat C."/>
            <person name="Payen T."/>
            <person name="Noel B."/>
            <person name="Kuo A."/>
            <person name="Morin E."/>
            <person name="Chen J."/>
            <person name="Kohler A."/>
            <person name="Krizsan K."/>
            <person name="Balestrini R."/>
            <person name="Da Silva C."/>
            <person name="Montanini B."/>
            <person name="Hainaut M."/>
            <person name="Levati E."/>
            <person name="Barry K.W."/>
            <person name="Belfiori B."/>
            <person name="Cichocki N."/>
            <person name="Clum A."/>
            <person name="Dockter R.B."/>
            <person name="Fauchery L."/>
            <person name="Guy J."/>
            <person name="Iotti M."/>
            <person name="Le Tacon F."/>
            <person name="Lindquist E.A."/>
            <person name="Lipzen A."/>
            <person name="Malagnac F."/>
            <person name="Mello A."/>
            <person name="Molinier V."/>
            <person name="Miyauchi S."/>
            <person name="Poulain J."/>
            <person name="Riccioni C."/>
            <person name="Rubini A."/>
            <person name="Sitrit Y."/>
            <person name="Splivallo R."/>
            <person name="Traeger S."/>
            <person name="Wang M."/>
            <person name="Zifcakova L."/>
            <person name="Wipf D."/>
            <person name="Zambonelli A."/>
            <person name="Paolocci F."/>
            <person name="Nowrousian M."/>
            <person name="Ottonello S."/>
            <person name="Baldrian P."/>
            <person name="Spatafora J.W."/>
            <person name="Henrissat B."/>
            <person name="Nagy L.G."/>
            <person name="Aury J.M."/>
            <person name="Wincker P."/>
            <person name="Grigoriev I.V."/>
            <person name="Bonfante P."/>
            <person name="Martin F.M."/>
        </authorList>
    </citation>
    <scope>NUCLEOTIDE SEQUENCE [LARGE SCALE GENOMIC DNA]</scope>
    <source>
        <strain evidence="11 12">RN42</strain>
    </source>
</reference>
<name>A0A3N4IKE9_ASCIM</name>